<evidence type="ECO:0000313" key="4">
    <source>
        <dbReference type="Proteomes" id="UP000436027"/>
    </source>
</evidence>
<dbReference type="PROSITE" id="PS51186">
    <property type="entry name" value="GNAT"/>
    <property type="match status" value="1"/>
</dbReference>
<dbReference type="Proteomes" id="UP000436027">
    <property type="component" value="Unassembled WGS sequence"/>
</dbReference>
<reference evidence="3 4" key="1">
    <citation type="submission" date="2019-09" db="EMBL/GenBank/DDBJ databases">
        <title>Whole genome sequencing of Microbacterium maritypicum.</title>
        <authorList>
            <person name="Lenchi N."/>
        </authorList>
    </citation>
    <scope>NUCLEOTIDE SEQUENCE [LARGE SCALE GENOMIC DNA]</scope>
    <source>
        <strain evidence="3 4">DSM 12512</strain>
    </source>
</reference>
<feature type="region of interest" description="Disordered" evidence="1">
    <location>
        <begin position="464"/>
        <end position="485"/>
    </location>
</feature>
<dbReference type="SUPFAM" id="SSF55729">
    <property type="entry name" value="Acyl-CoA N-acyltransferases (Nat)"/>
    <property type="match status" value="1"/>
</dbReference>
<dbReference type="RefSeq" id="WP_151486925.1">
    <property type="nucleotide sequence ID" value="NZ_BAAAIN010000001.1"/>
</dbReference>
<evidence type="ECO:0000256" key="1">
    <source>
        <dbReference type="SAM" id="MobiDB-lite"/>
    </source>
</evidence>
<accession>A0AAD3ZYA7</accession>
<dbReference type="EMBL" id="WAAQ01000002">
    <property type="protein sequence ID" value="KAB1883486.1"/>
    <property type="molecule type" value="Genomic_DNA"/>
</dbReference>
<dbReference type="Gene3D" id="3.40.630.30">
    <property type="match status" value="1"/>
</dbReference>
<protein>
    <recommendedName>
        <fullName evidence="2">N-acetyltransferase domain-containing protein</fullName>
    </recommendedName>
</protein>
<proteinExistence type="predicted"/>
<name>A0AAD3ZYA7_MICMQ</name>
<dbReference type="InterPro" id="IPR016181">
    <property type="entry name" value="Acyl_CoA_acyltransferase"/>
</dbReference>
<dbReference type="InterPro" id="IPR029060">
    <property type="entry name" value="PIN-like_dom_sf"/>
</dbReference>
<organism evidence="3 4">
    <name type="scientific">Microbacterium maritypicum</name>
    <name type="common">Microbacterium liquefaciens</name>
    <dbReference type="NCBI Taxonomy" id="33918"/>
    <lineage>
        <taxon>Bacteria</taxon>
        <taxon>Bacillati</taxon>
        <taxon>Actinomycetota</taxon>
        <taxon>Actinomycetes</taxon>
        <taxon>Micrococcales</taxon>
        <taxon>Microbacteriaceae</taxon>
        <taxon>Microbacterium</taxon>
    </lineage>
</organism>
<feature type="domain" description="N-acetyltransferase" evidence="2">
    <location>
        <begin position="4"/>
        <end position="167"/>
    </location>
</feature>
<sequence length="674" mass="75027">MSRVKIYPWDATRGQADQEYARVIELHRKNRTTLGHLPFAAFEEAGARRRLILGTVDNVVQGYLLYSTPRQQTLKLVHVCVDALARGTGLAKAMVNAAIAANLDRAVITAHCRSDYDMDGFWRSLDMAPTAERPGRAAKGSTLTIWTRKIGQLDLLESALYDSLRPIAVLDSNVVIDLYASNQMERPDREESKGLAADWLVDVVELAVSPEVSVEVNHLEPPVERQRVQRSLQGLVALRRRETMRPLAAEFVARMSTAAIQRDSSLRNDAKHLADAVLAGADYFVTRDESFLAATAEWAREQYAIDVLRPVDLLRAFIPPSAPTEFRSGQLESAGLRWQPVDQVTADLEDEFVDIRNGEKGTVFRKQLRAVLARPATARLEVLLDDRGRRWALLGTESTDDTLRVSVMRVARGSLGGTIAFQLTRYLRALALERAAGAVSIVEGALNPVLRAALVTDGFQSEPPTARLARHPDPSQTASLTTPAEVTEYERRHWPQLLLGTDVPVRVVPIQPRYARELLGFNDTLIQVRDRPALGLAREFVYFAAPKMKHWEIPTRVLWYVTKDPTAPEHRAVRAVVAHSRVVDAEVMHVQDAVDRYRTLGVLRGGEIQGHAKDGKVLVLRFEDTHVLDAPLGRKSLDALLRKHGVTTSLITTRTGTPGLFDDVIRTQAGWEGR</sequence>
<evidence type="ECO:0000259" key="2">
    <source>
        <dbReference type="PROSITE" id="PS51186"/>
    </source>
</evidence>
<dbReference type="InterPro" id="IPR000182">
    <property type="entry name" value="GNAT_dom"/>
</dbReference>
<dbReference type="AlphaFoldDB" id="A0AAD3ZYA7"/>
<gene>
    <name evidence="3" type="ORF">F6W70_12795</name>
</gene>
<evidence type="ECO:0000313" key="3">
    <source>
        <dbReference type="EMBL" id="KAB1883486.1"/>
    </source>
</evidence>
<comment type="caution">
    <text evidence="3">The sequence shown here is derived from an EMBL/GenBank/DDBJ whole genome shotgun (WGS) entry which is preliminary data.</text>
</comment>
<dbReference type="GO" id="GO:0016747">
    <property type="term" value="F:acyltransferase activity, transferring groups other than amino-acyl groups"/>
    <property type="evidence" value="ECO:0007669"/>
    <property type="project" value="InterPro"/>
</dbReference>
<dbReference type="SUPFAM" id="SSF88723">
    <property type="entry name" value="PIN domain-like"/>
    <property type="match status" value="1"/>
</dbReference>
<feature type="compositionally biased region" description="Polar residues" evidence="1">
    <location>
        <begin position="474"/>
        <end position="484"/>
    </location>
</feature>